<evidence type="ECO:0000313" key="1">
    <source>
        <dbReference type="EMBL" id="KAI3431752.1"/>
    </source>
</evidence>
<protein>
    <recommendedName>
        <fullName evidence="3">DUF1499 domain-containing protein</fullName>
    </recommendedName>
</protein>
<dbReference type="PANTHER" id="PTHR34801">
    <property type="entry name" value="EXPRESSED PROTEIN"/>
    <property type="match status" value="1"/>
</dbReference>
<dbReference type="EMBL" id="SIDB01000006">
    <property type="protein sequence ID" value="KAI3431752.1"/>
    <property type="molecule type" value="Genomic_DNA"/>
</dbReference>
<reference evidence="1" key="1">
    <citation type="journal article" date="2019" name="Plant J.">
        <title>Chlorella vulgaris genome assembly and annotation reveals the molecular basis for metabolic acclimation to high light conditions.</title>
        <authorList>
            <person name="Cecchin M."/>
            <person name="Marcolungo L."/>
            <person name="Rossato M."/>
            <person name="Girolomoni L."/>
            <person name="Cosentino E."/>
            <person name="Cuine S."/>
            <person name="Li-Beisson Y."/>
            <person name="Delledonne M."/>
            <person name="Ballottari M."/>
        </authorList>
    </citation>
    <scope>NUCLEOTIDE SEQUENCE</scope>
    <source>
        <strain evidence="1">211/11P</strain>
    </source>
</reference>
<proteinExistence type="predicted"/>
<evidence type="ECO:0000313" key="2">
    <source>
        <dbReference type="Proteomes" id="UP001055712"/>
    </source>
</evidence>
<dbReference type="OrthoDB" id="41501at2759"/>
<sequence length="220" mass="24172">MLTATTLQSSRVWANSATTRRAARQAVVCSARPGDDKATASGRREVVLHSVNVAVLGALFNWGTTARPSTLGVQDYGGGLRTLGLCPPSPNCISTAEEANDPEHYVPQWTYNPEEGRGRKNPATQQQAMEELAEVVANIKPDGFTPTIISRTDDYLYAEFESPTFGFVDDVEFFFPSNKPGIVEYRSASRVGESDGKINRKRIKAIRVELQKKGWKSIGY</sequence>
<dbReference type="InterPro" id="IPR010865">
    <property type="entry name" value="DUF1499"/>
</dbReference>
<reference evidence="1" key="2">
    <citation type="submission" date="2020-11" db="EMBL/GenBank/DDBJ databases">
        <authorList>
            <person name="Cecchin M."/>
            <person name="Marcolungo L."/>
            <person name="Rossato M."/>
            <person name="Girolomoni L."/>
            <person name="Cosentino E."/>
            <person name="Cuine S."/>
            <person name="Li-Beisson Y."/>
            <person name="Delledonne M."/>
            <person name="Ballottari M."/>
        </authorList>
    </citation>
    <scope>NUCLEOTIDE SEQUENCE</scope>
    <source>
        <strain evidence="1">211/11P</strain>
        <tissue evidence="1">Whole cell</tissue>
    </source>
</reference>
<comment type="caution">
    <text evidence="1">The sequence shown here is derived from an EMBL/GenBank/DDBJ whole genome shotgun (WGS) entry which is preliminary data.</text>
</comment>
<dbReference type="AlphaFoldDB" id="A0A9D4TQJ2"/>
<evidence type="ECO:0008006" key="3">
    <source>
        <dbReference type="Google" id="ProtNLM"/>
    </source>
</evidence>
<dbReference type="Proteomes" id="UP001055712">
    <property type="component" value="Unassembled WGS sequence"/>
</dbReference>
<dbReference type="Pfam" id="PF07386">
    <property type="entry name" value="DUF1499"/>
    <property type="match status" value="1"/>
</dbReference>
<accession>A0A9D4TQJ2</accession>
<dbReference type="PANTHER" id="PTHR34801:SF2">
    <property type="entry name" value="EXPRESSED PROTEIN"/>
    <property type="match status" value="1"/>
</dbReference>
<keyword evidence="2" id="KW-1185">Reference proteome</keyword>
<gene>
    <name evidence="1" type="ORF">D9Q98_004794</name>
</gene>
<name>A0A9D4TQJ2_CHLVU</name>
<organism evidence="1 2">
    <name type="scientific">Chlorella vulgaris</name>
    <name type="common">Green alga</name>
    <dbReference type="NCBI Taxonomy" id="3077"/>
    <lineage>
        <taxon>Eukaryota</taxon>
        <taxon>Viridiplantae</taxon>
        <taxon>Chlorophyta</taxon>
        <taxon>core chlorophytes</taxon>
        <taxon>Trebouxiophyceae</taxon>
        <taxon>Chlorellales</taxon>
        <taxon>Chlorellaceae</taxon>
        <taxon>Chlorella clade</taxon>
        <taxon>Chlorella</taxon>
    </lineage>
</organism>